<dbReference type="NCBIfam" id="NF008687">
    <property type="entry name" value="PRK11706.1"/>
    <property type="match status" value="1"/>
</dbReference>
<dbReference type="CDD" id="cd00616">
    <property type="entry name" value="AHBA_syn"/>
    <property type="match status" value="1"/>
</dbReference>
<keyword evidence="4" id="KW-0808">Transferase</keyword>
<accession>E3PRP8</accession>
<dbReference type="Pfam" id="PF01041">
    <property type="entry name" value="DegT_DnrJ_EryC1"/>
    <property type="match status" value="1"/>
</dbReference>
<sequence length="382" mass="43700">MEIPFHKEYHFEQELEYVKDAFDIGVTASDGKYTSKAKALLKDKFGFQEVYMTTSATHALEMAALILDFKQGDEVILASFNFPSAANCIVLRGATPVFVDLDPKTMNISPKEIEKNISSKTKAIIVMHYAGIACDMDKIMEISKKYKLPVIEDAAQALGSKFYDKNLGSMGDMACISFHSTKNVIAGEAGCLIINRKDKEWLKKAEIIRQKGTNRQDLINGKVSKYEWVDQGSSYCPSEILMAVLCSQLENFDRINSNRKKLAGVYLERLNKKKYKNYFRPMILPEYANSNNHIFYIITKNKIIRDELQIFLKKHNIGSAFHFIPLHNSIMGKKYGFDCNKLKYTDNLSQRLLRLPLYNSISEKEINYVCDYIDNFVGEQIL</sequence>
<dbReference type="eggNOG" id="COG0399">
    <property type="taxonomic scope" value="Bacteria"/>
</dbReference>
<dbReference type="InterPro" id="IPR015424">
    <property type="entry name" value="PyrdxlP-dep_Trfase"/>
</dbReference>
<dbReference type="GO" id="GO:0019180">
    <property type="term" value="F:dTDP-4-amino-4,6-dideoxygalactose transaminase activity"/>
    <property type="evidence" value="ECO:0007669"/>
    <property type="project" value="TreeGrafter"/>
</dbReference>
<dbReference type="EC" id="2.6.1.-" evidence="4"/>
<dbReference type="HOGENOM" id="CLU_033332_0_2_9"/>
<evidence type="ECO:0000256" key="1">
    <source>
        <dbReference type="PIRSR" id="PIRSR000390-1"/>
    </source>
</evidence>
<dbReference type="KEGG" id="cst:CLOST_1432"/>
<dbReference type="EMBL" id="FP565809">
    <property type="protein sequence ID" value="CBH21552.1"/>
    <property type="molecule type" value="Genomic_DNA"/>
</dbReference>
<dbReference type="PIRSF" id="PIRSF000390">
    <property type="entry name" value="PLP_StrS"/>
    <property type="match status" value="1"/>
</dbReference>
<organism evidence="4 5">
    <name type="scientific">Acetoanaerobium sticklandii (strain ATCC 12662 / DSM 519 / JCM 1433 / CCUG 9281 / NCIMB 10654 / HF)</name>
    <name type="common">Clostridium sticklandii</name>
    <dbReference type="NCBI Taxonomy" id="499177"/>
    <lineage>
        <taxon>Bacteria</taxon>
        <taxon>Bacillati</taxon>
        <taxon>Bacillota</taxon>
        <taxon>Clostridia</taxon>
        <taxon>Peptostreptococcales</taxon>
        <taxon>Filifactoraceae</taxon>
        <taxon>Acetoanaerobium</taxon>
    </lineage>
</organism>
<keyword evidence="2 3" id="KW-0663">Pyridoxal phosphate</keyword>
<dbReference type="GO" id="GO:0030170">
    <property type="term" value="F:pyridoxal phosphate binding"/>
    <property type="evidence" value="ECO:0007669"/>
    <property type="project" value="TreeGrafter"/>
</dbReference>
<feature type="active site" description="Proton acceptor" evidence="1">
    <location>
        <position position="182"/>
    </location>
</feature>
<comment type="similarity">
    <text evidence="3">Belongs to the DegT/DnrJ/EryC1 family.</text>
</comment>
<evidence type="ECO:0000256" key="3">
    <source>
        <dbReference type="RuleBase" id="RU004508"/>
    </source>
</evidence>
<dbReference type="PANTHER" id="PTHR30244:SF34">
    <property type="entry name" value="DTDP-4-AMINO-4,6-DIDEOXYGALACTOSE TRANSAMINASE"/>
    <property type="match status" value="1"/>
</dbReference>
<dbReference type="InterPro" id="IPR000653">
    <property type="entry name" value="DegT/StrS_aminotransferase"/>
</dbReference>
<dbReference type="SUPFAM" id="SSF53383">
    <property type="entry name" value="PLP-dependent transferases"/>
    <property type="match status" value="1"/>
</dbReference>
<reference evidence="5" key="1">
    <citation type="journal article" date="2010" name="BMC Genomics">
        <title>Clostridium sticklandii, a specialist in amino acid degradation:revisiting its metabolism through its genome sequence.</title>
        <authorList>
            <person name="Fonknechten N."/>
            <person name="Chaussonnerie S."/>
            <person name="Tricot S."/>
            <person name="Lajus A."/>
            <person name="Andreesen J.R."/>
            <person name="Perchat N."/>
            <person name="Pelletier E."/>
            <person name="Gouyvenoux M."/>
            <person name="Barbe V."/>
            <person name="Salanoubat M."/>
            <person name="Le Paslier D."/>
            <person name="Weissenbach J."/>
            <person name="Cohen G.N."/>
            <person name="Kreimeyer A."/>
        </authorList>
    </citation>
    <scope>NUCLEOTIDE SEQUENCE [LARGE SCALE GENOMIC DNA]</scope>
    <source>
        <strain evidence="5">ATCC 12662 / DSM 519 / JCM 1433 / CCUG 9281 / NCIMB 10654 / HF</strain>
    </source>
</reference>
<dbReference type="GO" id="GO:0000271">
    <property type="term" value="P:polysaccharide biosynthetic process"/>
    <property type="evidence" value="ECO:0007669"/>
    <property type="project" value="TreeGrafter"/>
</dbReference>
<feature type="modified residue" description="N6-(pyridoxal phosphate)lysine" evidence="2">
    <location>
        <position position="182"/>
    </location>
</feature>
<evidence type="ECO:0000313" key="4">
    <source>
        <dbReference type="EMBL" id="CBH21552.1"/>
    </source>
</evidence>
<protein>
    <submittedName>
        <fullName evidence="4">TDP-4-oxo-6-deoxy-D-glucose transaminase</fullName>
        <ecNumber evidence="4">2.6.1.-</ecNumber>
    </submittedName>
</protein>
<dbReference type="AlphaFoldDB" id="E3PRP8"/>
<name>E3PRP8_ACESD</name>
<dbReference type="Proteomes" id="UP000007041">
    <property type="component" value="Chromosome"/>
</dbReference>
<dbReference type="InterPro" id="IPR015421">
    <property type="entry name" value="PyrdxlP-dep_Trfase_major"/>
</dbReference>
<evidence type="ECO:0000313" key="5">
    <source>
        <dbReference type="Proteomes" id="UP000007041"/>
    </source>
</evidence>
<keyword evidence="5" id="KW-1185">Reference proteome</keyword>
<gene>
    <name evidence="4" type="primary">rffA</name>
    <name evidence="4" type="ordered locus">CLOST_1432</name>
</gene>
<dbReference type="PANTHER" id="PTHR30244">
    <property type="entry name" value="TRANSAMINASE"/>
    <property type="match status" value="1"/>
</dbReference>
<dbReference type="Gene3D" id="3.40.640.10">
    <property type="entry name" value="Type I PLP-dependent aspartate aminotransferase-like (Major domain)"/>
    <property type="match status" value="1"/>
</dbReference>
<keyword evidence="4" id="KW-0032">Aminotransferase</keyword>
<dbReference type="STRING" id="1511.CLOST_1432"/>
<evidence type="ECO:0000256" key="2">
    <source>
        <dbReference type="PIRSR" id="PIRSR000390-2"/>
    </source>
</evidence>
<proteinExistence type="inferred from homology"/>